<keyword evidence="3" id="KW-1185">Reference proteome</keyword>
<feature type="compositionally biased region" description="Basic and acidic residues" evidence="1">
    <location>
        <begin position="352"/>
        <end position="362"/>
    </location>
</feature>
<proteinExistence type="predicted"/>
<reference evidence="2 3" key="1">
    <citation type="journal article" date="2018" name="G3 (Bethesda)">
        <title>A High-Quality Reference Genome for the Invasive Mosquitofish Gambusia affinis Using a Chicago Library.</title>
        <authorList>
            <person name="Hoffberg S.L."/>
            <person name="Troendle N.J."/>
            <person name="Glenn T.C."/>
            <person name="Mahmud O."/>
            <person name="Louha S."/>
            <person name="Chalopin D."/>
            <person name="Bennetzen J.L."/>
            <person name="Mauricio R."/>
        </authorList>
    </citation>
    <scope>NUCLEOTIDE SEQUENCE [LARGE SCALE GENOMIC DNA]</scope>
    <source>
        <strain evidence="2">NE01/NJP1002.9</strain>
        <tissue evidence="2">Muscle</tissue>
    </source>
</reference>
<dbReference type="AlphaFoldDB" id="A0A315VSC2"/>
<accession>A0A315VSC2</accession>
<gene>
    <name evidence="2" type="ORF">CCH79_00015199</name>
</gene>
<evidence type="ECO:0000256" key="1">
    <source>
        <dbReference type="SAM" id="MobiDB-lite"/>
    </source>
</evidence>
<sequence>MKPTKEEKYKEALATSPCGLIRDYSTVQQDESGRNVRDRHAGIEPPARAVVRAAVSRGIHVIVTVRGGEELLVVVEVLVETDGIPSCSTVRGDSPCAVEADRSVKALLYDGPATTECLHFTENLKCSIARTFASYLHLLHTAWAWRDFPKIGTLPQSGIIQNSSRNHSIAPLLLAGPPLKIQFCIPLNGNLCQSLVRLLISKDPIAPIPTALPAPAFQLVHHLFEALQLLHRLLQQPELLGQLNSQRRQGELVGAFLAVLASSSRTPTVARGLKFHGARGGVTRFRSKTVSSSGVPTLMLSSGKISQATFTKVKDGFELLQDTLKSAQSSEMQLLGEAKRCQAELERLQVEVRSPAEQRGPPEEPDGEVSKLRRQLLQAHNELRAAEDREHAARHGLQR</sequence>
<dbReference type="Proteomes" id="UP000250572">
    <property type="component" value="Unassembled WGS sequence"/>
</dbReference>
<organism evidence="2 3">
    <name type="scientific">Gambusia affinis</name>
    <name type="common">Western mosquitofish</name>
    <name type="synonym">Heterandria affinis</name>
    <dbReference type="NCBI Taxonomy" id="33528"/>
    <lineage>
        <taxon>Eukaryota</taxon>
        <taxon>Metazoa</taxon>
        <taxon>Chordata</taxon>
        <taxon>Craniata</taxon>
        <taxon>Vertebrata</taxon>
        <taxon>Euteleostomi</taxon>
        <taxon>Actinopterygii</taxon>
        <taxon>Neopterygii</taxon>
        <taxon>Teleostei</taxon>
        <taxon>Neoteleostei</taxon>
        <taxon>Acanthomorphata</taxon>
        <taxon>Ovalentaria</taxon>
        <taxon>Atherinomorphae</taxon>
        <taxon>Cyprinodontiformes</taxon>
        <taxon>Poeciliidae</taxon>
        <taxon>Poeciliinae</taxon>
        <taxon>Gambusia</taxon>
    </lineage>
</organism>
<evidence type="ECO:0000313" key="3">
    <source>
        <dbReference type="Proteomes" id="UP000250572"/>
    </source>
</evidence>
<feature type="region of interest" description="Disordered" evidence="1">
    <location>
        <begin position="352"/>
        <end position="372"/>
    </location>
</feature>
<name>A0A315VSC2_GAMAF</name>
<protein>
    <submittedName>
        <fullName evidence="2">Uncharacterized protein</fullName>
    </submittedName>
</protein>
<dbReference type="EMBL" id="NHOQ01001223">
    <property type="protein sequence ID" value="PWA26129.1"/>
    <property type="molecule type" value="Genomic_DNA"/>
</dbReference>
<evidence type="ECO:0000313" key="2">
    <source>
        <dbReference type="EMBL" id="PWA26129.1"/>
    </source>
</evidence>
<comment type="caution">
    <text evidence="2">The sequence shown here is derived from an EMBL/GenBank/DDBJ whole genome shotgun (WGS) entry which is preliminary data.</text>
</comment>